<gene>
    <name evidence="1" type="ORF">C2800_03755</name>
</gene>
<dbReference type="RefSeq" id="WP_014391101.1">
    <property type="nucleotide sequence ID" value="NZ_CP030096.1"/>
</dbReference>
<dbReference type="AlphaFoldDB" id="A0A849CHA6"/>
<comment type="caution">
    <text evidence="1">The sequence shown here is derived from an EMBL/GenBank/DDBJ whole genome shotgun (WGS) entry which is preliminary data.</text>
</comment>
<proteinExistence type="predicted"/>
<dbReference type="Proteomes" id="UP000540079">
    <property type="component" value="Unassembled WGS sequence"/>
</dbReference>
<reference evidence="1 2" key="1">
    <citation type="journal article" date="2018" name="Front. Microbiol.">
        <title>Genetic and Phylogenetic Characteristics of Pasteurella multocida Isolates From Different Host Species.</title>
        <authorList>
            <person name="Peng Z."/>
            <person name="Liang W."/>
            <person name="Wang F."/>
            <person name="Xu Z."/>
            <person name="Xie Z."/>
            <person name="Lian Z."/>
            <person name="Hua L."/>
            <person name="Zhou R."/>
            <person name="Chen H."/>
            <person name="Wu B."/>
        </authorList>
    </citation>
    <scope>NUCLEOTIDE SEQUENCE [LARGE SCALE GENOMIC DNA]</scope>
    <source>
        <strain evidence="1 2">HNA06</strain>
    </source>
</reference>
<organism evidence="1 2">
    <name type="scientific">Pasteurella multocida</name>
    <dbReference type="NCBI Taxonomy" id="747"/>
    <lineage>
        <taxon>Bacteria</taxon>
        <taxon>Pseudomonadati</taxon>
        <taxon>Pseudomonadota</taxon>
        <taxon>Gammaproteobacteria</taxon>
        <taxon>Pasteurellales</taxon>
        <taxon>Pasteurellaceae</taxon>
        <taxon>Pasteurella</taxon>
    </lineage>
</organism>
<sequence>MNKYEALGRYIEAKEKLTKLTEKREIFAGKIIDASQHLQGISATSLKKTSAEITEMLEQFIKINNEALELVAEINQYAEVCERPKVS</sequence>
<name>A0A849CHA6_PASMD</name>
<dbReference type="EMBL" id="PPVL01000002">
    <property type="protein sequence ID" value="NNI78545.1"/>
    <property type="molecule type" value="Genomic_DNA"/>
</dbReference>
<evidence type="ECO:0000313" key="2">
    <source>
        <dbReference type="Proteomes" id="UP000540079"/>
    </source>
</evidence>
<evidence type="ECO:0000313" key="1">
    <source>
        <dbReference type="EMBL" id="NNI78545.1"/>
    </source>
</evidence>
<protein>
    <submittedName>
        <fullName evidence="1">Uncharacterized protein</fullName>
    </submittedName>
</protein>
<accession>A0A849CHA6</accession>